<dbReference type="InterPro" id="IPR002156">
    <property type="entry name" value="RNaseH_domain"/>
</dbReference>
<feature type="compositionally biased region" description="Basic residues" evidence="13">
    <location>
        <begin position="1268"/>
        <end position="1288"/>
    </location>
</feature>
<keyword evidence="3" id="KW-1003">Cell membrane</keyword>
<dbReference type="Gene3D" id="3.80.10.10">
    <property type="entry name" value="Ribonuclease Inhibitor"/>
    <property type="match status" value="4"/>
</dbReference>
<keyword evidence="11" id="KW-0325">Glycoprotein</keyword>
<dbReference type="InterPro" id="IPR021109">
    <property type="entry name" value="Peptidase_aspartic_dom_sf"/>
</dbReference>
<keyword evidence="6" id="KW-0732">Signal</keyword>
<dbReference type="Pfam" id="PF17919">
    <property type="entry name" value="RT_RNaseH_2"/>
    <property type="match status" value="1"/>
</dbReference>
<feature type="region of interest" description="Disordered" evidence="13">
    <location>
        <begin position="2575"/>
        <end position="2596"/>
    </location>
</feature>
<dbReference type="FunFam" id="3.80.10.10:FF:000095">
    <property type="entry name" value="LRR receptor-like serine/threonine-protein kinase GSO1"/>
    <property type="match status" value="1"/>
</dbReference>
<evidence type="ECO:0000256" key="6">
    <source>
        <dbReference type="ARBA" id="ARBA00022729"/>
    </source>
</evidence>
<evidence type="ECO:0000256" key="5">
    <source>
        <dbReference type="ARBA" id="ARBA00022692"/>
    </source>
</evidence>
<dbReference type="InterPro" id="IPR041577">
    <property type="entry name" value="RT_RNaseH_2"/>
</dbReference>
<dbReference type="InterPro" id="IPR041588">
    <property type="entry name" value="Integrase_H2C2"/>
</dbReference>
<gene>
    <name evidence="17" type="ORF">FSB_LOCUS54665</name>
</gene>
<dbReference type="CDD" id="cd09279">
    <property type="entry name" value="RNase_HI_like"/>
    <property type="match status" value="1"/>
</dbReference>
<evidence type="ECO:0000256" key="13">
    <source>
        <dbReference type="SAM" id="MobiDB-lite"/>
    </source>
</evidence>
<feature type="compositionally biased region" description="Basic residues" evidence="13">
    <location>
        <begin position="1319"/>
        <end position="1332"/>
    </location>
</feature>
<dbReference type="Pfam" id="PF13456">
    <property type="entry name" value="RVT_3"/>
    <property type="match status" value="1"/>
</dbReference>
<feature type="region of interest" description="Disordered" evidence="13">
    <location>
        <begin position="2712"/>
        <end position="2738"/>
    </location>
</feature>
<dbReference type="InterPro" id="IPR012337">
    <property type="entry name" value="RNaseH-like_sf"/>
</dbReference>
<dbReference type="GO" id="GO:0003676">
    <property type="term" value="F:nucleic acid binding"/>
    <property type="evidence" value="ECO:0007669"/>
    <property type="project" value="InterPro"/>
</dbReference>
<dbReference type="FunFam" id="3.80.10.10:FF:000041">
    <property type="entry name" value="LRR receptor-like serine/threonine-protein kinase ERECTA"/>
    <property type="match status" value="2"/>
</dbReference>
<dbReference type="FunFam" id="3.80.10.10:FF:001347">
    <property type="entry name" value="LRR receptor-like serine/threonine-protein kinase GSO2"/>
    <property type="match status" value="1"/>
</dbReference>
<feature type="compositionally biased region" description="Basic and acidic residues" evidence="13">
    <location>
        <begin position="1889"/>
        <end position="1909"/>
    </location>
</feature>
<dbReference type="PROSITE" id="PS50879">
    <property type="entry name" value="RNASE_H_1"/>
    <property type="match status" value="1"/>
</dbReference>
<feature type="region of interest" description="Disordered" evidence="13">
    <location>
        <begin position="2367"/>
        <end position="2396"/>
    </location>
</feature>
<dbReference type="GO" id="GO:0005886">
    <property type="term" value="C:plasma membrane"/>
    <property type="evidence" value="ECO:0007669"/>
    <property type="project" value="UniProtKB-SubCell"/>
</dbReference>
<feature type="compositionally biased region" description="Polar residues" evidence="13">
    <location>
        <begin position="1333"/>
        <end position="1346"/>
    </location>
</feature>
<feature type="compositionally biased region" description="Polar residues" evidence="13">
    <location>
        <begin position="1289"/>
        <end position="1306"/>
    </location>
</feature>
<dbReference type="PANTHER" id="PTHR48063:SF98">
    <property type="entry name" value="LRR RECEPTOR-LIKE SERINE_THREONINE-PROTEIN KINASE FLS2"/>
    <property type="match status" value="1"/>
</dbReference>
<dbReference type="CDD" id="cd00303">
    <property type="entry name" value="retropepsin_like"/>
    <property type="match status" value="1"/>
</dbReference>
<evidence type="ECO:0000259" key="16">
    <source>
        <dbReference type="PROSITE" id="PS50994"/>
    </source>
</evidence>
<feature type="compositionally biased region" description="Basic and acidic residues" evidence="13">
    <location>
        <begin position="2640"/>
        <end position="2652"/>
    </location>
</feature>
<evidence type="ECO:0000256" key="3">
    <source>
        <dbReference type="ARBA" id="ARBA00022475"/>
    </source>
</evidence>
<dbReference type="FunFam" id="3.80.10.10:FF:000111">
    <property type="entry name" value="LRR receptor-like serine/threonine-protein kinase ERECTA"/>
    <property type="match status" value="1"/>
</dbReference>
<dbReference type="CDD" id="cd01647">
    <property type="entry name" value="RT_LTR"/>
    <property type="match status" value="1"/>
</dbReference>
<comment type="similarity">
    <text evidence="2">Belongs to the RLP family.</text>
</comment>
<feature type="domain" description="RNase H type-1" evidence="15">
    <location>
        <begin position="3172"/>
        <end position="3281"/>
    </location>
</feature>
<evidence type="ECO:0000256" key="10">
    <source>
        <dbReference type="ARBA" id="ARBA00023170"/>
    </source>
</evidence>
<keyword evidence="12" id="KW-0175">Coiled coil</keyword>
<feature type="compositionally biased region" description="Basic and acidic residues" evidence="13">
    <location>
        <begin position="2367"/>
        <end position="2386"/>
    </location>
</feature>
<feature type="compositionally biased region" description="Polar residues" evidence="13">
    <location>
        <begin position="1515"/>
        <end position="1526"/>
    </location>
</feature>
<evidence type="ECO:0000256" key="7">
    <source>
        <dbReference type="ARBA" id="ARBA00022737"/>
    </source>
</evidence>
<feature type="compositionally biased region" description="Basic and acidic residues" evidence="13">
    <location>
        <begin position="1851"/>
        <end position="1875"/>
    </location>
</feature>
<dbReference type="InterPro" id="IPR043128">
    <property type="entry name" value="Rev_trsase/Diguanyl_cyclase"/>
</dbReference>
<feature type="region of interest" description="Disordered" evidence="13">
    <location>
        <begin position="1608"/>
        <end position="1637"/>
    </location>
</feature>
<keyword evidence="10" id="KW-0675">Receptor</keyword>
<dbReference type="SUPFAM" id="SSF52047">
    <property type="entry name" value="RNI-like"/>
    <property type="match status" value="2"/>
</dbReference>
<feature type="compositionally biased region" description="Low complexity" evidence="13">
    <location>
        <begin position="1444"/>
        <end position="1454"/>
    </location>
</feature>
<dbReference type="Pfam" id="PF00560">
    <property type="entry name" value="LRR_1"/>
    <property type="match status" value="11"/>
</dbReference>
<dbReference type="InterPro" id="IPR032675">
    <property type="entry name" value="LRR_dom_sf"/>
</dbReference>
<feature type="transmembrane region" description="Helical" evidence="14">
    <location>
        <begin position="102"/>
        <end position="129"/>
    </location>
</feature>
<feature type="region of interest" description="Disordered" evidence="13">
    <location>
        <begin position="1428"/>
        <end position="1562"/>
    </location>
</feature>
<dbReference type="InterPro" id="IPR005162">
    <property type="entry name" value="Retrotrans_gag_dom"/>
</dbReference>
<dbReference type="InterPro" id="IPR036397">
    <property type="entry name" value="RNaseH_sf"/>
</dbReference>
<feature type="compositionally biased region" description="Low complexity" evidence="13">
    <location>
        <begin position="1529"/>
        <end position="1549"/>
    </location>
</feature>
<organism evidence="17">
    <name type="scientific">Fagus sylvatica</name>
    <name type="common">Beechnut</name>
    <dbReference type="NCBI Taxonomy" id="28930"/>
    <lineage>
        <taxon>Eukaryota</taxon>
        <taxon>Viridiplantae</taxon>
        <taxon>Streptophyta</taxon>
        <taxon>Embryophyta</taxon>
        <taxon>Tracheophyta</taxon>
        <taxon>Spermatophyta</taxon>
        <taxon>Magnoliopsida</taxon>
        <taxon>eudicotyledons</taxon>
        <taxon>Gunneridae</taxon>
        <taxon>Pentapetalae</taxon>
        <taxon>rosids</taxon>
        <taxon>fabids</taxon>
        <taxon>Fagales</taxon>
        <taxon>Fagaceae</taxon>
        <taxon>Fagus</taxon>
    </lineage>
</organism>
<feature type="region of interest" description="Disordered" evidence="13">
    <location>
        <begin position="2613"/>
        <end position="2652"/>
    </location>
</feature>
<dbReference type="Gene3D" id="2.40.70.10">
    <property type="entry name" value="Acid Proteases"/>
    <property type="match status" value="1"/>
</dbReference>
<dbReference type="InterPro" id="IPR001584">
    <property type="entry name" value="Integrase_cat-core"/>
</dbReference>
<dbReference type="SUPFAM" id="SSF53098">
    <property type="entry name" value="Ribonuclease H-like"/>
    <property type="match status" value="2"/>
</dbReference>
<feature type="compositionally biased region" description="Polar residues" evidence="13">
    <location>
        <begin position="1469"/>
        <end position="1490"/>
    </location>
</feature>
<accession>A0A2N9IRN3</accession>
<feature type="coiled-coil region" evidence="12">
    <location>
        <begin position="3600"/>
        <end position="3637"/>
    </location>
</feature>
<dbReference type="Pfam" id="PF08263">
    <property type="entry name" value="LRRNT_2"/>
    <property type="match status" value="1"/>
</dbReference>
<dbReference type="EMBL" id="OIVN01006165">
    <property type="protein sequence ID" value="SPD26783.1"/>
    <property type="molecule type" value="Genomic_DNA"/>
</dbReference>
<evidence type="ECO:0000256" key="8">
    <source>
        <dbReference type="ARBA" id="ARBA00022989"/>
    </source>
</evidence>
<dbReference type="GO" id="GO:0015074">
    <property type="term" value="P:DNA integration"/>
    <property type="evidence" value="ECO:0007669"/>
    <property type="project" value="InterPro"/>
</dbReference>
<keyword evidence="7" id="KW-0677">Repeat</keyword>
<feature type="compositionally biased region" description="Polar residues" evidence="13">
    <location>
        <begin position="1612"/>
        <end position="1621"/>
    </location>
</feature>
<protein>
    <submittedName>
        <fullName evidence="17">Uncharacterized protein</fullName>
    </submittedName>
</protein>
<feature type="compositionally biased region" description="Basic and acidic residues" evidence="13">
    <location>
        <begin position="1622"/>
        <end position="1634"/>
    </location>
</feature>
<dbReference type="Pfam" id="PF23598">
    <property type="entry name" value="LRR_14"/>
    <property type="match status" value="1"/>
</dbReference>
<dbReference type="InterPro" id="IPR046956">
    <property type="entry name" value="RLP23-like"/>
</dbReference>
<name>A0A2N9IRN3_FAGSY</name>
<keyword evidence="4" id="KW-0433">Leucine-rich repeat</keyword>
<dbReference type="InterPro" id="IPR003591">
    <property type="entry name" value="Leu-rich_rpt_typical-subtyp"/>
</dbReference>
<dbReference type="InterPro" id="IPR013210">
    <property type="entry name" value="LRR_N_plant-typ"/>
</dbReference>
<reference evidence="17" key="1">
    <citation type="submission" date="2018-02" db="EMBL/GenBank/DDBJ databases">
        <authorList>
            <person name="Cohen D.B."/>
            <person name="Kent A.D."/>
        </authorList>
    </citation>
    <scope>NUCLEOTIDE SEQUENCE</scope>
</reference>
<feature type="compositionally biased region" description="Polar residues" evidence="13">
    <location>
        <begin position="2629"/>
        <end position="2639"/>
    </location>
</feature>
<dbReference type="PANTHER" id="PTHR48063">
    <property type="entry name" value="LRR RECEPTOR-LIKE KINASE"/>
    <property type="match status" value="1"/>
</dbReference>
<dbReference type="GO" id="GO:0051606">
    <property type="term" value="P:detection of stimulus"/>
    <property type="evidence" value="ECO:0007669"/>
    <property type="project" value="UniProtKB-ARBA"/>
</dbReference>
<dbReference type="SMART" id="SM00365">
    <property type="entry name" value="LRR_SD22"/>
    <property type="match status" value="5"/>
</dbReference>
<evidence type="ECO:0000256" key="9">
    <source>
        <dbReference type="ARBA" id="ARBA00023136"/>
    </source>
</evidence>
<feature type="region of interest" description="Disordered" evidence="13">
    <location>
        <begin position="1242"/>
        <end position="1346"/>
    </location>
</feature>
<dbReference type="SUPFAM" id="SSF52058">
    <property type="entry name" value="L domain-like"/>
    <property type="match status" value="1"/>
</dbReference>
<dbReference type="FunFam" id="3.30.70.270:FF:000020">
    <property type="entry name" value="Transposon Tf2-6 polyprotein-like Protein"/>
    <property type="match status" value="1"/>
</dbReference>
<dbReference type="Gene3D" id="1.10.340.70">
    <property type="match status" value="1"/>
</dbReference>
<dbReference type="InterPro" id="IPR055414">
    <property type="entry name" value="LRR_R13L4/SHOC2-like"/>
</dbReference>
<feature type="region of interest" description="Disordered" evidence="13">
    <location>
        <begin position="1851"/>
        <end position="1909"/>
    </location>
</feature>
<sequence>MAAVRTFWNCVNLYCYALLSNHATLLLFFAVQVCYCVGFNNFDYFNRMKEEKSPRGYMNTRIDLWRLALVNESKSSLKKKKLISILSRASCLQPAIKLETAFSILVFLCYCIVMGASFATHMLLLLWFFTATFCLSFFKAEPHVSCNEKEKQALLTLKRGLTDPGNLLSSWSDQEDCCGWERVRCDNKTGRVTELHLSCPLDADGLWFDYKKRLGGEISPSLLELGFLNYLNLSFNDFNCTHIPSFLGSMGNLRHLDLRDANFSGPIPHQLGNLSGLRYLDLCWNDFSRTGIPSFLGSMGSLRHLNLHGANFSGLIPHQLGNLSGLRYLDLSGNDFSRTGIPSFFGSMASLRHLDLRYANFSGLIPHQLGNLLGLQYLDLSENDFNRACIPSFLGSMGNLTHLVLRDASFSGLIPHQLGNLLGLQYLDLSENDFNRACIPSFLGSMGNLTHLDLRDAGFFGLIPHQLRNLSGLQYLDLSGNDFNSACIPSFLGSMGNLTHLVLDDANFSGLIPHQLGNLSGLQYLVLGGYDHNHFADNLRWMSGLSSIQSLDMSYADLHREVDWLQIMSKFPSLSNLYLLGCQLDSLNPSLGFVNFTSLRVLSLYGNHFNHEILESLGKLKHLESLDLSSNSLKGEIPESLGKLKHLEVLDLSSNSLNGPIPQSLGNLSEIQTLYLFQNQLNGTIPQSLGLLTNLESLLIGYNFLIGPVDEGHFTKLSKLRSLEISHTPLFFNVNSNWVPPFQLQFATMSSSKIGPKFPTWLQTQTSLIVLRISESGISGEVPGWFWNWISNIEILDLSSNHIQGDVSDIVLNSTFLNLRSNHFKGRLPQLSANVQGLNIANNSLSGQISTFLCHTMNRKNKLEILDASNNLLSGEFSHCWRYWQSLIHLNLGSNNLSGKIPYSMGSLVELQSLRLQNNSISGDIPSSLKMCSSLGLIDIGDNHLSGTIPHWIGEMTNLIILRLRSSGLKGNIPLKICQLSSLRVLDLANNILSGPIPNCLKNISAMATHDEDPSFESLEFNFNYGSYIENLMLVPNGHELEYEENLRFVKIIDLSSNNLSGSIPDEISVLSELRFLNLSQNHLTGKIPEKIGNMKELETVDLSHNHLSGEIPPSMSNLTFLSRLDLSYNNLSGRIPSSTQLQSFDALSFTGNPQLCGDPLPKKCIMEEEPSNTTPIGKTGDHSEKDYFYIGLGVGFAVGFWAVCGALFFNRTWRHAYFKFADDIKDWVYVTTMLKGFSSTASSVGRSSICSDRDPESEGENPANTLPKRRVLSRFKKSTLVHPRARRTSTSSNPKWETPLKSSFNLDRDQADGPQLSRFKKSTLVHPRARRTSTSSNPKWETPLKSSFNLDRDQADGPQLQVQKFQLHTQPRNIQTPFKIKLHSPWIVERHGEESEEFIAFFIWDLLYLSSLSPFQDLRVFNTPDSMASGKAHIPKTTTKNVGGSTSSSTSTGPMTRNRSKAMGLPTAQRTAGETSTRNLTKAQPQPKTVISLDTLGAGRRTSKSVGDTPLASEDSTARGNSSYSAPDAESSTDSQSGSSPGSPRRATTSAFSEDSSRTIAMPAMMTETAVVDERIVAMERAISKLTKTVEEKDLQIATLMNKLEVHNHGESSNGPVHQRTPQDGHKRVEDQHTNSTSIASLSVQQLHDMITNTIRAQYGGAPQSTLMYSKPYTKRIDSLRMPPGYQPPKFQQFDGKGNPKQHVAHFVETCNNAGTDGDLLTKQFVRSLRGNAFDWYTDLEPESIDNWEHMEREFLNRFYSTRRTVSMMELTNTKQWKDEPVVDYINRWRSLSLDCKDRLSETSGVEMCIQGMHWGLLYILQGIKPRTFEELATRAHDMELSLASRGEKNLPIAEHRKERKDVKKGDKSSKPVIKESMAVAAEPVRISAKEKKEDRTRGPSQERERRRLTLKEMEEKTYPFPDSDVPGMLEDLLEKEIIKLPECKRPEEMGRTNDPKYCKYHRVVSHTVEKCFVLKDLILRLAREGKILLDLDEAVGSNHATFTFGSPSPTKTQSPLMLTPGASCKRIQFGTLEPVCLPCLEPQEDADIEDKPSSEEEGWTLVTHRKSRKQHNPKPRVIYAKRRRQMSRSMTPRKGRVMDNLKARQKGVRIEEVLQEDSHSPITLREFFPEGYFAEDLVTTAYMTSCHEVDEQDGSVQGEEEVHLGEANMIEKEENEIYAAEEVFAQCANCHGKITFTDEDLLLGSKPHNRPLFVSGYIREEKVSRILIDDGSAVNIMSKVTMKRLGISTEELSKSRLVIQGFNQEGQRAIGIIRLDVTMEDLKTRPLFHVIDSKTSYNLLLGRPWLHENGIVPSTLHQCFKYSDGKQVKKVMADLQPFTEAESHFADAKFYLNCDMVNDTLPEDSKRAREKGKGHDETPHEDSRLSVAAAPKSHIASKGASPILRYVPLSKRKEGQTPFGLVAEAKVRPNEPTQEKDVAVLKSNLTLPLPKLDKVASTKPPLKGFVKSASDSIKEGSLPDKRTKEGFDPKAYKLLAKSGYDFNNPSQLGQLYSDCVEEKSQGLNQTQSKLRQQGYAIETPKTGLGYSSQEPVRISAKGKNERRTALHISFEVAEEESRAEPAPRSSVFDRLTSPTPRESVFNRLSVSIPTKEGTSHVRRSAFDRLGSPSTSKVASQSKVEKGDTRKKDESEICSLVPSRMKRELAVEVSVGSSLKAKRRTIIHTNRLGKQVDQEEEENETVILPAYHVTAETDSESSSSDDEPDEAPHAIEDGGQATVDELKELNLGTIDEPRPIFVSALLTPAEEKEYLELLTEYKDVFAWTYKEMPGLDPRVAVHRLAIKQEARPVKQAQRRFRPELLPQIEAEVNKLEQAWIHSGSTISKMDCEYCPKLMVDSTIGHEALSFMDGSSGYNQIRMAPEDEELTAFRTPKGILLLQVVKTRKREEHIRDLRIVFNRLRKYQLKMNPLKCAFGVTSGKFLGFIIRHRGIEVDQSKIDAIQRMPEPKNLRELRSLQGHLAYIRRFISNLAGRCQPFSRLMKKDTNFEWDEACKNAFESIKKYLLNPPVLGVPIPGKPLILYIAAQEQSLGALLAQKNEVEKEKALYYLSRKLTGAELRYSPIEKMCLALFFSIHKLRHYMQAHTIHLVAKVDPVKYILSRPVISGRLAKWSVAFQEFEIAYVPQKAIKGQALANFLADHPIPADWELSDDFPDEDVLYTEILPPWMMLNEPCSNNVAEYQALIAGLQMALDMKISYLEVYGDSKLVINQLLTHYEVRNEGLVPYFRLATRLIEEFDGISLEHIPRSENKIADALANLATTLALSEEATTLALSAEERVNVPVCNRWALTFTEEYTSETNAISVSVVEDEDWRQPLIDYLEHGKLPDDSRHKTEVRRRAPRFIYYKDTLYRRSFDGLFLRCLGKGETDQAMEEAHSGVCGAHQSGPKLYHRIKRMGYYWPTIVKDCMDYAKRCEACQLHANYIHQPPEPLHPTVASWPFDAWGLDVVGPLPKSSAGHLYILAATDYFSKWAEVISLKEVKKENVVNFIRTHLIYRYGVPRYIMTDNANGLAEAFNKTLCNLLKKVVERSKRDWHERIGEALWAYRTTYRTPTQATPYSLVYGVEAVLPLERQIPSLRIAIQEGLTNEENARLRLEELEALDEKRLEAQQHLECYQARLSRAFQQEGQASIIPTRRFGTRSPKANQHFA</sequence>
<evidence type="ECO:0000256" key="1">
    <source>
        <dbReference type="ARBA" id="ARBA00004251"/>
    </source>
</evidence>
<feature type="transmembrane region" description="Helical" evidence="14">
    <location>
        <begin position="23"/>
        <end position="42"/>
    </location>
</feature>
<proteinExistence type="inferred from homology"/>
<evidence type="ECO:0000256" key="11">
    <source>
        <dbReference type="ARBA" id="ARBA00023180"/>
    </source>
</evidence>
<evidence type="ECO:0000313" key="17">
    <source>
        <dbReference type="EMBL" id="SPD26783.1"/>
    </source>
</evidence>
<feature type="compositionally biased region" description="Polar residues" evidence="13">
    <location>
        <begin position="1242"/>
        <end position="1251"/>
    </location>
</feature>
<dbReference type="GO" id="GO:0004523">
    <property type="term" value="F:RNA-DNA hybrid ribonuclease activity"/>
    <property type="evidence" value="ECO:0007669"/>
    <property type="project" value="InterPro"/>
</dbReference>
<evidence type="ECO:0000256" key="2">
    <source>
        <dbReference type="ARBA" id="ARBA00009592"/>
    </source>
</evidence>
<dbReference type="InterPro" id="IPR043502">
    <property type="entry name" value="DNA/RNA_pol_sf"/>
</dbReference>
<dbReference type="Gene3D" id="3.30.420.10">
    <property type="entry name" value="Ribonuclease H-like superfamily/Ribonuclease H"/>
    <property type="match status" value="3"/>
</dbReference>
<dbReference type="InterPro" id="IPR001611">
    <property type="entry name" value="Leu-rich_rpt"/>
</dbReference>
<keyword evidence="5 14" id="KW-0812">Transmembrane</keyword>
<feature type="domain" description="Integrase catalytic" evidence="16">
    <location>
        <begin position="3454"/>
        <end position="3544"/>
    </location>
</feature>
<dbReference type="FunFam" id="3.80.10.10:FF:000470">
    <property type="entry name" value="LRR receptor-like serine/threonine-protein kinase RPK2"/>
    <property type="match status" value="1"/>
</dbReference>
<dbReference type="Gene3D" id="3.30.70.270">
    <property type="match status" value="2"/>
</dbReference>
<dbReference type="Pfam" id="PF03732">
    <property type="entry name" value="Retrotrans_gag"/>
    <property type="match status" value="1"/>
</dbReference>
<dbReference type="SUPFAM" id="SSF56672">
    <property type="entry name" value="DNA/RNA polymerases"/>
    <property type="match status" value="1"/>
</dbReference>
<evidence type="ECO:0000259" key="15">
    <source>
        <dbReference type="PROSITE" id="PS50879"/>
    </source>
</evidence>
<feature type="compositionally biased region" description="Acidic residues" evidence="13">
    <location>
        <begin position="2714"/>
        <end position="2726"/>
    </location>
</feature>
<evidence type="ECO:0000256" key="14">
    <source>
        <dbReference type="SAM" id="Phobius"/>
    </source>
</evidence>
<keyword evidence="8 14" id="KW-1133">Transmembrane helix</keyword>
<evidence type="ECO:0000256" key="12">
    <source>
        <dbReference type="SAM" id="Coils"/>
    </source>
</evidence>
<evidence type="ECO:0000256" key="4">
    <source>
        <dbReference type="ARBA" id="ARBA00022614"/>
    </source>
</evidence>
<dbReference type="CDD" id="cd09274">
    <property type="entry name" value="RNase_HI_RT_Ty3"/>
    <property type="match status" value="1"/>
</dbReference>
<dbReference type="Pfam" id="PF17921">
    <property type="entry name" value="Integrase_H2C2"/>
    <property type="match status" value="1"/>
</dbReference>
<dbReference type="SMART" id="SM00369">
    <property type="entry name" value="LRR_TYP"/>
    <property type="match status" value="14"/>
</dbReference>
<keyword evidence="9 14" id="KW-0472">Membrane</keyword>
<comment type="subcellular location">
    <subcellularLocation>
        <location evidence="1">Cell membrane</location>
        <topology evidence="1">Single-pass type I membrane protein</topology>
    </subcellularLocation>
</comment>
<dbReference type="PROSITE" id="PS50994">
    <property type="entry name" value="INTEGRASE"/>
    <property type="match status" value="1"/>
</dbReference>
<dbReference type="SUPFAM" id="SSF50630">
    <property type="entry name" value="Acid proteases"/>
    <property type="match status" value="1"/>
</dbReference>